<dbReference type="RefSeq" id="WP_218316860.1">
    <property type="nucleotide sequence ID" value="NZ_JAGSPB010000002.1"/>
</dbReference>
<reference evidence="2 3" key="1">
    <citation type="submission" date="2021-04" db="EMBL/GenBank/DDBJ databases">
        <authorList>
            <person name="Pira H."/>
            <person name="Risdian C."/>
            <person name="Wink J."/>
        </authorList>
    </citation>
    <scope>NUCLEOTIDE SEQUENCE [LARGE SCALE GENOMIC DNA]</scope>
    <source>
        <strain evidence="2 3">WH131</strain>
    </source>
</reference>
<gene>
    <name evidence="2" type="ORF">KCG45_08615</name>
</gene>
<evidence type="ECO:0000313" key="3">
    <source>
        <dbReference type="Proteomes" id="UP000699975"/>
    </source>
</evidence>
<dbReference type="Pfam" id="PF01391">
    <property type="entry name" value="Collagen"/>
    <property type="match status" value="1"/>
</dbReference>
<evidence type="ECO:0000313" key="2">
    <source>
        <dbReference type="EMBL" id="MBV7266238.1"/>
    </source>
</evidence>
<keyword evidence="3" id="KW-1185">Reference proteome</keyword>
<dbReference type="Proteomes" id="UP000699975">
    <property type="component" value="Unassembled WGS sequence"/>
</dbReference>
<sequence length="822" mass="84642">MSNHDQTCGCETNCEPTRPVRNNYFTGKLLVERDFTDEQFYFQEKARLHNQRLHGTGVVCGLEVEQHPNPACRDHLVILQPGSAIDCCGHDILVIEPETIDITAHPQVRELIEATNTDDGGEDAPPHTLQLCLSYRECPSEDVPILFDECGCDDTQCAPNRILESYDLDVRIDPAGPVFNPGAASVDWASTIGLSHAEMIAIDAIRDRLFVASADAASSLYQVGLTNHSVQASDALSGRITGLAVSPDGSELYVALVDPGSPGDAARIAVFEPDGAGLGAGPVRQDSVPGTEGMELTLAVLDSGALLAVAEVSGDAMLWAAGVADPAAPDESASLGAARTMLGQGTGGQVYLAEPGGSGLFSIDPAAAGLPESTIAGLAAATTLVGGKLVRSSGPDALVLLDSATDEIVLFDPDAGATIATAGMAHTPIAISVTDGGGWALAIVSDGTDSFVQGISLAALGSDNPTEPTAPVPVGDEASVVRIAPDNSLAYVAYTGNITVEGTGGVAILEIAATNCLSGLHGGECTGCVSADCVVLATIENWRPDMVFEDVPVGNRDQAGDLADGIARIDNGLGRIWVPSTQAIANALLCLADQGLGGEGMQGPPGPAGAPGPNGAAGADGTPGVPGVPGPAGPAGPAGPEGPTGPSGPQGPSGSGGLDEDLTHICDISWDHLGTVDIDTLRTDGLVIAFDRRIHAVDLTDLTIEVQALMDQPDGTRCWCNLRTQSIDGMFLEQRCDIEAGAGESPDPLVDAVRWRAGNLPRDIQLGEPMPLRVLLHCDFIRDEDQRAVDGNHLPGWLPSQPTGDGVEGGTFMSWFNLAANG</sequence>
<protein>
    <recommendedName>
        <fullName evidence="4">Collagen triple helix repeat-containing protein</fullName>
    </recommendedName>
</protein>
<dbReference type="InterPro" id="IPR008160">
    <property type="entry name" value="Collagen"/>
</dbReference>
<evidence type="ECO:0008006" key="4">
    <source>
        <dbReference type="Google" id="ProtNLM"/>
    </source>
</evidence>
<evidence type="ECO:0000256" key="1">
    <source>
        <dbReference type="SAM" id="MobiDB-lite"/>
    </source>
</evidence>
<accession>A0ABS6SMH1</accession>
<organism evidence="2 3">
    <name type="scientific">Erythrobacter ani</name>
    <dbReference type="NCBI Taxonomy" id="2827235"/>
    <lineage>
        <taxon>Bacteria</taxon>
        <taxon>Pseudomonadati</taxon>
        <taxon>Pseudomonadota</taxon>
        <taxon>Alphaproteobacteria</taxon>
        <taxon>Sphingomonadales</taxon>
        <taxon>Erythrobacteraceae</taxon>
        <taxon>Erythrobacter/Porphyrobacter group</taxon>
        <taxon>Erythrobacter</taxon>
    </lineage>
</organism>
<feature type="region of interest" description="Disordered" evidence="1">
    <location>
        <begin position="599"/>
        <end position="660"/>
    </location>
</feature>
<dbReference type="EMBL" id="JAGSPB010000002">
    <property type="protein sequence ID" value="MBV7266238.1"/>
    <property type="molecule type" value="Genomic_DNA"/>
</dbReference>
<name>A0ABS6SMH1_9SPHN</name>
<feature type="compositionally biased region" description="Low complexity" evidence="1">
    <location>
        <begin position="611"/>
        <end position="625"/>
    </location>
</feature>
<proteinExistence type="predicted"/>
<comment type="caution">
    <text evidence="2">The sequence shown here is derived from an EMBL/GenBank/DDBJ whole genome shotgun (WGS) entry which is preliminary data.</text>
</comment>